<protein>
    <recommendedName>
        <fullName evidence="4">Bacteriocin fulvocin C-related protein</fullName>
    </recommendedName>
</protein>
<gene>
    <name evidence="2" type="ordered locus">MYSTI_01520</name>
</gene>
<name>L7U4U3_MYXSD</name>
<dbReference type="Proteomes" id="UP000011131">
    <property type="component" value="Chromosome"/>
</dbReference>
<dbReference type="NCBIfam" id="NF033852">
    <property type="entry name" value="fulvocin_rel"/>
    <property type="match status" value="1"/>
</dbReference>
<keyword evidence="3" id="KW-1185">Reference proteome</keyword>
<evidence type="ECO:0000256" key="1">
    <source>
        <dbReference type="SAM" id="SignalP"/>
    </source>
</evidence>
<reference evidence="2 3" key="1">
    <citation type="journal article" date="2013" name="Genome Announc.">
        <title>Complete genome sequence of Myxococcus stipitatus strain DSM 14675, a fruiting myxobacterium.</title>
        <authorList>
            <person name="Huntley S."/>
            <person name="Kneip S."/>
            <person name="Treuner-Lange A."/>
            <person name="Sogaard-Andersen L."/>
        </authorList>
    </citation>
    <scope>NUCLEOTIDE SEQUENCE [LARGE SCALE GENOMIC DNA]</scope>
    <source>
        <strain evidence="3">DSM 14675 / JCM 12634 / Mx s8</strain>
    </source>
</reference>
<accession>L7U4U3</accession>
<dbReference type="HOGENOM" id="CLU_089284_0_0_7"/>
<dbReference type="STRING" id="1278073.MYSTI_01520"/>
<feature type="chain" id="PRO_5003983893" description="Bacteriocin fulvocin C-related protein" evidence="1">
    <location>
        <begin position="31"/>
        <end position="202"/>
    </location>
</feature>
<dbReference type="KEGG" id="msd:MYSTI_01520"/>
<feature type="signal peptide" evidence="1">
    <location>
        <begin position="1"/>
        <end position="30"/>
    </location>
</feature>
<evidence type="ECO:0000313" key="2">
    <source>
        <dbReference type="EMBL" id="AGC42860.1"/>
    </source>
</evidence>
<keyword evidence="1" id="KW-0732">Signal</keyword>
<evidence type="ECO:0008006" key="4">
    <source>
        <dbReference type="Google" id="ProtNLM"/>
    </source>
</evidence>
<proteinExistence type="predicted"/>
<dbReference type="eggNOG" id="COG3200">
    <property type="taxonomic scope" value="Bacteria"/>
</dbReference>
<organism evidence="2 3">
    <name type="scientific">Myxococcus stipitatus (strain DSM 14675 / JCM 12634 / Mx s8)</name>
    <dbReference type="NCBI Taxonomy" id="1278073"/>
    <lineage>
        <taxon>Bacteria</taxon>
        <taxon>Pseudomonadati</taxon>
        <taxon>Myxococcota</taxon>
        <taxon>Myxococcia</taxon>
        <taxon>Myxococcales</taxon>
        <taxon>Cystobacterineae</taxon>
        <taxon>Myxococcaceae</taxon>
        <taxon>Myxococcus</taxon>
    </lineage>
</organism>
<dbReference type="EMBL" id="CP004025">
    <property type="protein sequence ID" value="AGC42860.1"/>
    <property type="molecule type" value="Genomic_DNA"/>
</dbReference>
<sequence length="202" mass="22065">MSLKRMKMASLAIAVLAGTFALGFPTRVLAGDDCAEAHARVQAWIKENEDRLPTTLEEVSRYPMAYRRAIVEALPSKQKADLWREHVRQYIASHPSVGAKQREVLELVIASINPQLFSSDITPELLRLEAAVKAAFGPEEARLIVATLGPPESLHAQGSPVGTCECNPRSAFCGKLKCRAASCMVLPGCGYMGRYQCNGFCE</sequence>
<evidence type="ECO:0000313" key="3">
    <source>
        <dbReference type="Proteomes" id="UP000011131"/>
    </source>
</evidence>
<dbReference type="AlphaFoldDB" id="L7U4U3"/>